<dbReference type="AlphaFoldDB" id="A0A1M7BQT0"/>
<protein>
    <recommendedName>
        <fullName evidence="3">Cro/C1-type HTH DNA-binding domain-containing protein</fullName>
    </recommendedName>
</protein>
<dbReference type="SUPFAM" id="SSF47413">
    <property type="entry name" value="lambda repressor-like DNA-binding domains"/>
    <property type="match status" value="1"/>
</dbReference>
<dbReference type="Proteomes" id="UP000184260">
    <property type="component" value="Unassembled WGS sequence"/>
</dbReference>
<keyword evidence="2" id="KW-1185">Reference proteome</keyword>
<evidence type="ECO:0000313" key="1">
    <source>
        <dbReference type="EMBL" id="SHL57362.1"/>
    </source>
</evidence>
<gene>
    <name evidence="1" type="ORF">SAMN05443669_1009108</name>
</gene>
<reference evidence="2" key="1">
    <citation type="submission" date="2016-11" db="EMBL/GenBank/DDBJ databases">
        <authorList>
            <person name="Varghese N."/>
            <person name="Submissions S."/>
        </authorList>
    </citation>
    <scope>NUCLEOTIDE SEQUENCE [LARGE SCALE GENOMIC DNA]</scope>
    <source>
        <strain evidence="2">DSM 3661</strain>
    </source>
</reference>
<dbReference type="InterPro" id="IPR010982">
    <property type="entry name" value="Lambda_DNA-bd_dom_sf"/>
</dbReference>
<dbReference type="EMBL" id="FRBU01000009">
    <property type="protein sequence ID" value="SHL57362.1"/>
    <property type="molecule type" value="Genomic_DNA"/>
</dbReference>
<evidence type="ECO:0000313" key="2">
    <source>
        <dbReference type="Proteomes" id="UP000184260"/>
    </source>
</evidence>
<sequence length="83" mass="9755">MQSELDNIKETLTERIRILFMEQHNGNKLQFAKKVGCDEKTLRLVFDKNQGMTMNLFFKIAHALKVEPSELIKDLKIDFENDI</sequence>
<dbReference type="Gene3D" id="1.10.260.40">
    <property type="entry name" value="lambda repressor-like DNA-binding domains"/>
    <property type="match status" value="1"/>
</dbReference>
<dbReference type="GO" id="GO:0003677">
    <property type="term" value="F:DNA binding"/>
    <property type="evidence" value="ECO:0007669"/>
    <property type="project" value="InterPro"/>
</dbReference>
<name>A0A1M7BQT0_9FLAO</name>
<accession>A0A1M7BQT0</accession>
<evidence type="ECO:0008006" key="3">
    <source>
        <dbReference type="Google" id="ProtNLM"/>
    </source>
</evidence>
<organism evidence="1 2">
    <name type="scientific">Flavobacterium xanthum</name>
    <dbReference type="NCBI Taxonomy" id="69322"/>
    <lineage>
        <taxon>Bacteria</taxon>
        <taxon>Pseudomonadati</taxon>
        <taxon>Bacteroidota</taxon>
        <taxon>Flavobacteriia</taxon>
        <taxon>Flavobacteriales</taxon>
        <taxon>Flavobacteriaceae</taxon>
        <taxon>Flavobacterium</taxon>
    </lineage>
</organism>
<proteinExistence type="predicted"/>